<keyword evidence="3" id="KW-1185">Reference proteome</keyword>
<dbReference type="PANTHER" id="PTHR21301:SF10">
    <property type="entry name" value="REVERSE TRANSCRIPTASE DOMAIN-CONTAINING PROTEIN"/>
    <property type="match status" value="1"/>
</dbReference>
<dbReference type="InterPro" id="IPR035901">
    <property type="entry name" value="GIY-YIG_endonuc_sf"/>
</dbReference>
<sequence>MDVTGLYTNIPHAEGLRAIQHFLSKSTLQIDPTIVVRLTELVLTLNAFSFGEHHFAQTRGVAMGTKMGPNYACLFVGHLEEQIFLAYNGPLPTLFKRFIDDCLGIAVCCKEDLLNFIKFVGEFNPAIKFTHEISESTLPFLDIHISITDSRSLETTVHYKATDSHSYLTFTSSHPRATRESIPYSQFLRLRRLCSTEEEFDQQAQRMVSFMKNRGYPDNIVTEAMSRAKHVPRRKALETTAKDQSQDRTILTLVYHPHNIIVKNILLDNFAILQRDSKLKDVFTKPPLVAYLKDTSLRDQLVHSSFQPSSGQTPGNRCCLKPKCKACPFLNTTTTTFNGPSGNSFTIRSSFTCQSTNVVYIITCSQCNKMYVGETYRTLAERLEEHVRAVRYQTDTPVGNHFNSNFHHLQHMSIAAVWQNHTDVVHRKFLETNLIMRLGTTKPLGLNIREY</sequence>
<dbReference type="EMBL" id="JBAMIC010000024">
    <property type="protein sequence ID" value="KAK7090897.1"/>
    <property type="molecule type" value="Genomic_DNA"/>
</dbReference>
<accession>A0AAN9APZ2</accession>
<proteinExistence type="predicted"/>
<dbReference type="InterPro" id="IPR000305">
    <property type="entry name" value="GIY-YIG_endonuc"/>
</dbReference>
<dbReference type="PANTHER" id="PTHR21301">
    <property type="entry name" value="REVERSE TRANSCRIPTASE"/>
    <property type="match status" value="1"/>
</dbReference>
<dbReference type="InterPro" id="IPR000477">
    <property type="entry name" value="RT_dom"/>
</dbReference>
<dbReference type="Pfam" id="PF01541">
    <property type="entry name" value="GIY-YIG"/>
    <property type="match status" value="1"/>
</dbReference>
<dbReference type="SUPFAM" id="SSF82771">
    <property type="entry name" value="GIY-YIG endonuclease"/>
    <property type="match status" value="1"/>
</dbReference>
<gene>
    <name evidence="2" type="ORF">V1264_010636</name>
</gene>
<dbReference type="Pfam" id="PF26215">
    <property type="entry name" value="HTH_animal"/>
    <property type="match status" value="1"/>
</dbReference>
<protein>
    <recommendedName>
        <fullName evidence="1">Reverse transcriptase domain-containing protein</fullName>
    </recommendedName>
</protein>
<dbReference type="Proteomes" id="UP001374579">
    <property type="component" value="Unassembled WGS sequence"/>
</dbReference>
<dbReference type="CDD" id="cd10442">
    <property type="entry name" value="GIY-YIG_PLEs"/>
    <property type="match status" value="1"/>
</dbReference>
<dbReference type="Gene3D" id="3.40.1440.10">
    <property type="entry name" value="GIY-YIG endonuclease"/>
    <property type="match status" value="1"/>
</dbReference>
<dbReference type="PROSITE" id="PS50878">
    <property type="entry name" value="RT_POL"/>
    <property type="match status" value="1"/>
</dbReference>
<evidence type="ECO:0000313" key="2">
    <source>
        <dbReference type="EMBL" id="KAK7090897.1"/>
    </source>
</evidence>
<reference evidence="2 3" key="1">
    <citation type="submission" date="2024-02" db="EMBL/GenBank/DDBJ databases">
        <title>Chromosome-scale genome assembly of the rough periwinkle Littorina saxatilis.</title>
        <authorList>
            <person name="De Jode A."/>
            <person name="Faria R."/>
            <person name="Formenti G."/>
            <person name="Sims Y."/>
            <person name="Smith T.P."/>
            <person name="Tracey A."/>
            <person name="Wood J.M.D."/>
            <person name="Zagrodzka Z.B."/>
            <person name="Johannesson K."/>
            <person name="Butlin R.K."/>
            <person name="Leder E.H."/>
        </authorList>
    </citation>
    <scope>NUCLEOTIDE SEQUENCE [LARGE SCALE GENOMIC DNA]</scope>
    <source>
        <strain evidence="2">Snail1</strain>
        <tissue evidence="2">Muscle</tissue>
    </source>
</reference>
<comment type="caution">
    <text evidence="2">The sequence shown here is derived from an EMBL/GenBank/DDBJ whole genome shotgun (WGS) entry which is preliminary data.</text>
</comment>
<dbReference type="InterPro" id="IPR058912">
    <property type="entry name" value="HTH_animal"/>
</dbReference>
<feature type="domain" description="Reverse transcriptase" evidence="1">
    <location>
        <begin position="1"/>
        <end position="172"/>
    </location>
</feature>
<evidence type="ECO:0000259" key="1">
    <source>
        <dbReference type="PROSITE" id="PS50878"/>
    </source>
</evidence>
<evidence type="ECO:0000313" key="3">
    <source>
        <dbReference type="Proteomes" id="UP001374579"/>
    </source>
</evidence>
<name>A0AAN9APZ2_9CAEN</name>
<organism evidence="2 3">
    <name type="scientific">Littorina saxatilis</name>
    <dbReference type="NCBI Taxonomy" id="31220"/>
    <lineage>
        <taxon>Eukaryota</taxon>
        <taxon>Metazoa</taxon>
        <taxon>Spiralia</taxon>
        <taxon>Lophotrochozoa</taxon>
        <taxon>Mollusca</taxon>
        <taxon>Gastropoda</taxon>
        <taxon>Caenogastropoda</taxon>
        <taxon>Littorinimorpha</taxon>
        <taxon>Littorinoidea</taxon>
        <taxon>Littorinidae</taxon>
        <taxon>Littorina</taxon>
    </lineage>
</organism>
<dbReference type="AlphaFoldDB" id="A0AAN9APZ2"/>